<gene>
    <name evidence="1" type="ORF">CBE74_12170</name>
</gene>
<reference evidence="1 2" key="2">
    <citation type="journal article" date="2020" name="Antonie Van Leeuwenhoek">
        <title>Phylogenomic characterisation of a novel corynebacterial species pathogenic to animals.</title>
        <authorList>
            <person name="Moller J."/>
            <person name="Musella L."/>
            <person name="Melnikov V."/>
            <person name="Geissdorfer W."/>
            <person name="Burkovski A."/>
            <person name="Sangal V."/>
        </authorList>
    </citation>
    <scope>NUCLEOTIDE SEQUENCE [LARGE SCALE GENOMIC DNA]</scope>
    <source>
        <strain evidence="1 2">PO100/5</strain>
    </source>
</reference>
<keyword evidence="2" id="KW-1185">Reference proteome</keyword>
<dbReference type="Proteomes" id="UP000195652">
    <property type="component" value="Chromosome"/>
</dbReference>
<sequence>MMFADLGGLVIGKMRSKPFKKVVALLTGIAVALSVNTSVQAQETGPAYLGYLDSAAAVKAPFGDGRNQYDSTVPPLVVKPENGGAEELAYCFNIEKPYPVLKDSLASNTGDVFNKGISLRYKSNYGTSLQGFATKWRGTEADAGVLKAYL</sequence>
<name>A0ACD4PYE3_9CORY</name>
<reference evidence="1 2" key="3">
    <citation type="journal article" date="2020" name="Int. J. Syst. Evol. Microbiol.">
        <title>Corynebacterium silvaticum sp. nov., a unique group of NTTB corynebacteria in wild boar and roe deer.</title>
        <authorList>
            <person name="Dangel A."/>
            <person name="Berger A."/>
            <person name="Rau J."/>
            <person name="Eisenberg T."/>
            <person name="Kampfer P."/>
            <person name="Margos G."/>
            <person name="Contzen M."/>
            <person name="Busse H.J."/>
            <person name="Konrad R."/>
            <person name="Peters M."/>
            <person name="Sting R."/>
            <person name="Sing A."/>
        </authorList>
    </citation>
    <scope>NUCLEOTIDE SEQUENCE [LARGE SCALE GENOMIC DNA]</scope>
    <source>
        <strain evidence="1 2">PO100/5</strain>
    </source>
</reference>
<organism evidence="1 2">
    <name type="scientific">Corynebacterium silvaticum</name>
    <dbReference type="NCBI Taxonomy" id="2320431"/>
    <lineage>
        <taxon>Bacteria</taxon>
        <taxon>Bacillati</taxon>
        <taxon>Actinomycetota</taxon>
        <taxon>Actinomycetes</taxon>
        <taxon>Mycobacteriales</taxon>
        <taxon>Corynebacteriaceae</taxon>
        <taxon>Corynebacterium</taxon>
    </lineage>
</organism>
<protein>
    <submittedName>
        <fullName evidence="1">Uncharacterized protein</fullName>
    </submittedName>
</protein>
<reference evidence="1 2" key="4">
    <citation type="journal article" date="2020" name="PLoS ONE">
        <title>Taxonomic classification of strain PO100/5 shows a broader geographic distribution and genetic markers of the recently described Corynebacterium silvaticum.</title>
        <authorList>
            <person name="Viana M.V.C."/>
            <person name="Profeta R."/>
            <person name="da Silva A.L."/>
            <person name="Hurtado R."/>
            <person name="Cerqueira J.C."/>
            <person name="Ribeiro B.F.S."/>
            <person name="Almeida M.O."/>
            <person name="Morais-Rodrigues F."/>
            <person name="Soares S.C."/>
            <person name="Oliveira M."/>
            <person name="Tavares L."/>
            <person name="Figueiredo H."/>
            <person name="Wattam A.R."/>
            <person name="Barh D."/>
            <person name="Ghosh P."/>
            <person name="Silva A."/>
            <person name="Azevedo V."/>
        </authorList>
    </citation>
    <scope>NUCLEOTIDE SEQUENCE [LARGE SCALE GENOMIC DNA]</scope>
    <source>
        <strain evidence="1 2">PO100/5</strain>
    </source>
</reference>
<dbReference type="EMBL" id="CP021417">
    <property type="protein sequence ID" value="WCV10709.1"/>
    <property type="molecule type" value="Genomic_DNA"/>
</dbReference>
<evidence type="ECO:0000313" key="2">
    <source>
        <dbReference type="Proteomes" id="UP000195652"/>
    </source>
</evidence>
<reference evidence="1 2" key="1">
    <citation type="journal article" date="2014" name="BMC Vet. Res.">
        <title>First report of Corynebacterium pseudotuberculosis from caseous lymphadenitis lesions in Black Alentejano pig (Sus scrofa domesticus).</title>
        <authorList>
            <person name="Oliveira M."/>
            <person name="Barroco C."/>
            <person name="Mottola C."/>
            <person name="Santos R."/>
            <person name="Lemsaddek A."/>
            <person name="Tavares L."/>
            <person name="Semedo-Lemsaddek T."/>
        </authorList>
    </citation>
    <scope>NUCLEOTIDE SEQUENCE [LARGE SCALE GENOMIC DNA]</scope>
    <source>
        <strain evidence="1 2">PO100/5</strain>
    </source>
</reference>
<proteinExistence type="predicted"/>
<accession>A0ACD4PYE3</accession>
<evidence type="ECO:0000313" key="1">
    <source>
        <dbReference type="EMBL" id="WCV10709.1"/>
    </source>
</evidence>